<evidence type="ECO:0000313" key="2">
    <source>
        <dbReference type="EMBL" id="MBF0887045.1"/>
    </source>
</evidence>
<dbReference type="Proteomes" id="UP000662701">
    <property type="component" value="Unassembled WGS sequence"/>
</dbReference>
<reference evidence="2" key="2">
    <citation type="submission" date="2020-11" db="EMBL/GenBank/DDBJ databases">
        <title>Description of novel Gluconobacter species.</title>
        <authorList>
            <person name="Cleenwerck I."/>
            <person name="Cnockaert M."/>
            <person name="Borremans W."/>
            <person name="Wieme A.D."/>
            <person name="De Vuyst L."/>
            <person name="Vandamme P."/>
        </authorList>
    </citation>
    <scope>NUCLEOTIDE SEQUENCE</scope>
    <source>
        <strain evidence="2">LMG 1745</strain>
    </source>
</reference>
<dbReference type="SUPFAM" id="SSF103515">
    <property type="entry name" value="Autotransporter"/>
    <property type="match status" value="1"/>
</dbReference>
<sequence>MRLSFRLLLSSLGFCAGLAPLAAFADPAPVIAVNREIGLSMTGTFRNSVSGGNSRLMENSGSGFITQSTSSSRYRTIGWTPGFQADASVMFNAFGIENLYGALHFSLEDGQRNYKSHYRSYSSNSAPYGFSAGGNDSSNGTDNRGEIGKGFLLLSDSLLLTPFIQGGYVTSGSDGDFGYGSGNYFAGAGLKADYALTSRLVLRGRFGWAEVLNSGISYNNQPRPLWEGGLGMDYRLTQRLHLTAGGDYSYISYGHDQEGNYSQHRGRNTSVIVSYLPGTYSYSGDSSALSNGLKLHAGLAWQF</sequence>
<reference evidence="2" key="1">
    <citation type="submission" date="2020-04" db="EMBL/GenBank/DDBJ databases">
        <authorList>
            <person name="Sombolestani A."/>
        </authorList>
    </citation>
    <scope>NUCLEOTIDE SEQUENCE</scope>
    <source>
        <strain evidence="2">LMG 1745</strain>
    </source>
</reference>
<feature type="signal peptide" evidence="1">
    <location>
        <begin position="1"/>
        <end position="25"/>
    </location>
</feature>
<keyword evidence="1" id="KW-0732">Signal</keyword>
<protein>
    <submittedName>
        <fullName evidence="2">Uncharacterized protein</fullName>
    </submittedName>
</protein>
<dbReference type="InterPro" id="IPR036709">
    <property type="entry name" value="Autotransporte_beta_dom_sf"/>
</dbReference>
<name>A0ABR9YRQ2_9PROT</name>
<evidence type="ECO:0000313" key="3">
    <source>
        <dbReference type="Proteomes" id="UP000662701"/>
    </source>
</evidence>
<accession>A0ABR9YRQ2</accession>
<organism evidence="2 3">
    <name type="scientific">Gluconobacter cadivus</name>
    <dbReference type="NCBI Taxonomy" id="2728101"/>
    <lineage>
        <taxon>Bacteria</taxon>
        <taxon>Pseudomonadati</taxon>
        <taxon>Pseudomonadota</taxon>
        <taxon>Alphaproteobacteria</taxon>
        <taxon>Acetobacterales</taxon>
        <taxon>Acetobacteraceae</taxon>
        <taxon>Gluconobacter</taxon>
    </lineage>
</organism>
<evidence type="ECO:0000256" key="1">
    <source>
        <dbReference type="SAM" id="SignalP"/>
    </source>
</evidence>
<gene>
    <name evidence="2" type="ORF">HKD19_00590</name>
</gene>
<feature type="chain" id="PRO_5046896391" evidence="1">
    <location>
        <begin position="26"/>
        <end position="303"/>
    </location>
</feature>
<comment type="caution">
    <text evidence="2">The sequence shown here is derived from an EMBL/GenBank/DDBJ whole genome shotgun (WGS) entry which is preliminary data.</text>
</comment>
<proteinExistence type="predicted"/>
<dbReference type="RefSeq" id="WP_194261064.1">
    <property type="nucleotide sequence ID" value="NZ_JABCQH010000001.1"/>
</dbReference>
<keyword evidence="3" id="KW-1185">Reference proteome</keyword>
<dbReference type="EMBL" id="JABCQH010000001">
    <property type="protein sequence ID" value="MBF0887045.1"/>
    <property type="molecule type" value="Genomic_DNA"/>
</dbReference>